<sequence length="195" mass="21781">MISFDGRDQVAIELRLPNDHVQPTTVALVPFLVLPPSAFIARLIFSRILFWSWIPISTSLAVGVQEEVLLAGHLGELASKEFGAQTRTENFAVCGKYAVEWPLVWWNSQKELSLYEFLIQSFELAFQCHRSEFNQHPVAEVMLVLLNGRRSTPSSSADGRAGSTTRPSAKLDRPHDQLGCSTGWTGPIRQTDELD</sequence>
<dbReference type="EMBL" id="QGKV02001507">
    <property type="protein sequence ID" value="KAF3530551.1"/>
    <property type="molecule type" value="Genomic_DNA"/>
</dbReference>
<evidence type="ECO:0000313" key="2">
    <source>
        <dbReference type="EMBL" id="KAF3530551.1"/>
    </source>
</evidence>
<gene>
    <name evidence="2" type="ORF">DY000_02039577</name>
</gene>
<evidence type="ECO:0000256" key="1">
    <source>
        <dbReference type="SAM" id="MobiDB-lite"/>
    </source>
</evidence>
<organism evidence="2 3">
    <name type="scientific">Brassica cretica</name>
    <name type="common">Mustard</name>
    <dbReference type="NCBI Taxonomy" id="69181"/>
    <lineage>
        <taxon>Eukaryota</taxon>
        <taxon>Viridiplantae</taxon>
        <taxon>Streptophyta</taxon>
        <taxon>Embryophyta</taxon>
        <taxon>Tracheophyta</taxon>
        <taxon>Spermatophyta</taxon>
        <taxon>Magnoliopsida</taxon>
        <taxon>eudicotyledons</taxon>
        <taxon>Gunneridae</taxon>
        <taxon>Pentapetalae</taxon>
        <taxon>rosids</taxon>
        <taxon>malvids</taxon>
        <taxon>Brassicales</taxon>
        <taxon>Brassicaceae</taxon>
        <taxon>Brassiceae</taxon>
        <taxon>Brassica</taxon>
    </lineage>
</organism>
<proteinExistence type="predicted"/>
<dbReference type="Proteomes" id="UP000266723">
    <property type="component" value="Unassembled WGS sequence"/>
</dbReference>
<name>A0ABQ7BEY1_BRACR</name>
<evidence type="ECO:0000313" key="3">
    <source>
        <dbReference type="Proteomes" id="UP000266723"/>
    </source>
</evidence>
<feature type="region of interest" description="Disordered" evidence="1">
    <location>
        <begin position="151"/>
        <end position="195"/>
    </location>
</feature>
<protein>
    <submittedName>
        <fullName evidence="2">Uncharacterized protein</fullName>
    </submittedName>
</protein>
<comment type="caution">
    <text evidence="2">The sequence shown here is derived from an EMBL/GenBank/DDBJ whole genome shotgun (WGS) entry which is preliminary data.</text>
</comment>
<accession>A0ABQ7BEY1</accession>
<keyword evidence="3" id="KW-1185">Reference proteome</keyword>
<reference evidence="2 3" key="1">
    <citation type="journal article" date="2020" name="BMC Genomics">
        <title>Intraspecific diversification of the crop wild relative Brassica cretica Lam. using demographic model selection.</title>
        <authorList>
            <person name="Kioukis A."/>
            <person name="Michalopoulou V.A."/>
            <person name="Briers L."/>
            <person name="Pirintsos S."/>
            <person name="Studholme D.J."/>
            <person name="Pavlidis P."/>
            <person name="Sarris P.F."/>
        </authorList>
    </citation>
    <scope>NUCLEOTIDE SEQUENCE [LARGE SCALE GENOMIC DNA]</scope>
    <source>
        <strain evidence="3">cv. PFS-1207/04</strain>
    </source>
</reference>
<feature type="compositionally biased region" description="Polar residues" evidence="1">
    <location>
        <begin position="151"/>
        <end position="167"/>
    </location>
</feature>